<protein>
    <recommendedName>
        <fullName evidence="2">MvaT DNA-binding domain-containing protein</fullName>
    </recommendedName>
</protein>
<dbReference type="Proteomes" id="UP000077748">
    <property type="component" value="Chromosome"/>
</dbReference>
<sequence length="111" mass="12788">MKDDKDSVRDDAAQENDAELDNQAFVESLRELMGEYDKTLEDVIEILETDADWIANGDQAKGAKYQKIRARKVYRNPHTGETVRTNNRDHKTLLGWKDAYGEEVVESWILS</sequence>
<dbReference type="CDD" id="cd16170">
    <property type="entry name" value="MvaT_DBD"/>
    <property type="match status" value="1"/>
</dbReference>
<evidence type="ECO:0000259" key="2">
    <source>
        <dbReference type="Pfam" id="PF22055"/>
    </source>
</evidence>
<dbReference type="RefSeq" id="WP_043272832.1">
    <property type="nucleotide sequence ID" value="NZ_CP014158.1"/>
</dbReference>
<name>A0A127MU13_9PSED</name>
<reference evidence="3 4" key="1">
    <citation type="submission" date="2016-05" db="EMBL/GenBank/DDBJ databases">
        <title>Genome Sequence of Pseudomonas citronellolis Strain SJTE-3, an Estrogens and Persistent Organic Pollutants degradation strain.</title>
        <authorList>
            <person name="Liang R."/>
        </authorList>
    </citation>
    <scope>NUCLEOTIDE SEQUENCE [LARGE SCALE GENOMIC DNA]</scope>
    <source>
        <strain evidence="3 4">SJTE-3</strain>
    </source>
</reference>
<dbReference type="AlphaFoldDB" id="A0A127MU13"/>
<evidence type="ECO:0000313" key="3">
    <source>
        <dbReference type="EMBL" id="ANI15308.1"/>
    </source>
</evidence>
<dbReference type="GeneID" id="72996261"/>
<dbReference type="Pfam" id="PF22055">
    <property type="entry name" value="MvaT_DBD"/>
    <property type="match status" value="1"/>
</dbReference>
<feature type="domain" description="MvaT DNA-binding" evidence="2">
    <location>
        <begin position="72"/>
        <end position="108"/>
    </location>
</feature>
<dbReference type="KEGG" id="pcq:PcP3B5_31820"/>
<feature type="compositionally biased region" description="Basic and acidic residues" evidence="1">
    <location>
        <begin position="1"/>
        <end position="12"/>
    </location>
</feature>
<dbReference type="STRING" id="53408.A9C11_15540"/>
<evidence type="ECO:0000313" key="4">
    <source>
        <dbReference type="Proteomes" id="UP000077748"/>
    </source>
</evidence>
<evidence type="ECO:0000256" key="1">
    <source>
        <dbReference type="SAM" id="MobiDB-lite"/>
    </source>
</evidence>
<dbReference type="InterPro" id="IPR035616">
    <property type="entry name" value="MvaT_DBD"/>
</dbReference>
<organism evidence="3 4">
    <name type="scientific">Pseudomonas citronellolis</name>
    <dbReference type="NCBI Taxonomy" id="53408"/>
    <lineage>
        <taxon>Bacteria</taxon>
        <taxon>Pseudomonadati</taxon>
        <taxon>Pseudomonadota</taxon>
        <taxon>Gammaproteobacteria</taxon>
        <taxon>Pseudomonadales</taxon>
        <taxon>Pseudomonadaceae</taxon>
        <taxon>Pseudomonas</taxon>
    </lineage>
</organism>
<dbReference type="NCBIfam" id="NF041859">
    <property type="entry name" value="silencer_MvaTU"/>
    <property type="match status" value="1"/>
</dbReference>
<accession>A0A127MU13</accession>
<gene>
    <name evidence="3" type="ORF">A9C11_15540</name>
</gene>
<dbReference type="EMBL" id="CP015878">
    <property type="protein sequence ID" value="ANI15308.1"/>
    <property type="molecule type" value="Genomic_DNA"/>
</dbReference>
<proteinExistence type="predicted"/>
<feature type="region of interest" description="Disordered" evidence="1">
    <location>
        <begin position="1"/>
        <end position="21"/>
    </location>
</feature>